<reference evidence="10 11" key="1">
    <citation type="journal article" date="2017" name="BMC Genomics">
        <title>Whole-genome assembly of Babesia ovata and comparative genomics between closely related pathogens.</title>
        <authorList>
            <person name="Yamagishi J."/>
            <person name="Asada M."/>
            <person name="Hakimi H."/>
            <person name="Tanaka T.Q."/>
            <person name="Sugimoto C."/>
            <person name="Kawazu S."/>
        </authorList>
    </citation>
    <scope>NUCLEOTIDE SEQUENCE [LARGE SCALE GENOMIC DNA]</scope>
    <source>
        <strain evidence="10 11">Miyake</strain>
    </source>
</reference>
<accession>A0A2H6KIE6</accession>
<feature type="domain" description="Peptidase S54 rhomboid" evidence="9">
    <location>
        <begin position="404"/>
        <end position="475"/>
    </location>
</feature>
<dbReference type="GeneID" id="39876526"/>
<evidence type="ECO:0000256" key="6">
    <source>
        <dbReference type="ARBA" id="ARBA00023136"/>
    </source>
</evidence>
<dbReference type="RefSeq" id="XP_028868999.1">
    <property type="nucleotide sequence ID" value="XM_029013166.1"/>
</dbReference>
<keyword evidence="4" id="KW-0378">Hydrolase</keyword>
<gene>
    <name evidence="10" type="ORF">BOVATA_042490</name>
</gene>
<dbReference type="InterPro" id="IPR050925">
    <property type="entry name" value="Rhomboid_protease_S54"/>
</dbReference>
<organism evidence="10 11">
    <name type="scientific">Babesia ovata</name>
    <dbReference type="NCBI Taxonomy" id="189622"/>
    <lineage>
        <taxon>Eukaryota</taxon>
        <taxon>Sar</taxon>
        <taxon>Alveolata</taxon>
        <taxon>Apicomplexa</taxon>
        <taxon>Aconoidasida</taxon>
        <taxon>Piroplasmida</taxon>
        <taxon>Babesiidae</taxon>
        <taxon>Babesia</taxon>
    </lineage>
</organism>
<dbReference type="VEuPathDB" id="PiroplasmaDB:BOVATA_042490"/>
<dbReference type="EMBL" id="BDSA01000006">
    <property type="protein sequence ID" value="GBE62756.1"/>
    <property type="molecule type" value="Genomic_DNA"/>
</dbReference>
<dbReference type="PANTHER" id="PTHR43731">
    <property type="entry name" value="RHOMBOID PROTEASE"/>
    <property type="match status" value="1"/>
</dbReference>
<dbReference type="GO" id="GO:0016020">
    <property type="term" value="C:membrane"/>
    <property type="evidence" value="ECO:0007669"/>
    <property type="project" value="UniProtKB-SubCell"/>
</dbReference>
<dbReference type="AlphaFoldDB" id="A0A2H6KIE6"/>
<dbReference type="Proteomes" id="UP000236319">
    <property type="component" value="Unassembled WGS sequence"/>
</dbReference>
<evidence type="ECO:0000259" key="9">
    <source>
        <dbReference type="Pfam" id="PF01694"/>
    </source>
</evidence>
<keyword evidence="6 7" id="KW-0472">Membrane</keyword>
<evidence type="ECO:0000256" key="1">
    <source>
        <dbReference type="ARBA" id="ARBA00004141"/>
    </source>
</evidence>
<feature type="signal peptide" evidence="8">
    <location>
        <begin position="1"/>
        <end position="19"/>
    </location>
</feature>
<dbReference type="InterPro" id="IPR035952">
    <property type="entry name" value="Rhomboid-like_sf"/>
</dbReference>
<comment type="subcellular location">
    <subcellularLocation>
        <location evidence="1">Membrane</location>
        <topology evidence="1">Multi-pass membrane protein</topology>
    </subcellularLocation>
</comment>
<evidence type="ECO:0000256" key="7">
    <source>
        <dbReference type="SAM" id="Phobius"/>
    </source>
</evidence>
<evidence type="ECO:0000256" key="5">
    <source>
        <dbReference type="ARBA" id="ARBA00022989"/>
    </source>
</evidence>
<keyword evidence="3 7" id="KW-0812">Transmembrane</keyword>
<dbReference type="GO" id="GO:0004252">
    <property type="term" value="F:serine-type endopeptidase activity"/>
    <property type="evidence" value="ECO:0007669"/>
    <property type="project" value="InterPro"/>
</dbReference>
<evidence type="ECO:0000256" key="4">
    <source>
        <dbReference type="ARBA" id="ARBA00022801"/>
    </source>
</evidence>
<evidence type="ECO:0000256" key="3">
    <source>
        <dbReference type="ARBA" id="ARBA00022692"/>
    </source>
</evidence>
<protein>
    <submittedName>
        <fullName evidence="10">Rhomboid family protein</fullName>
    </submittedName>
</protein>
<evidence type="ECO:0000313" key="10">
    <source>
        <dbReference type="EMBL" id="GBE62756.1"/>
    </source>
</evidence>
<sequence>MFVLFLAGLLLLRSPLTESHRATYSGDIAGTYGGYGRTLAFVKAPRHLTVFRLDDGRGLSHTDLGFKAANNALRVHNAHLGAAKCDLRELKRDTTRDWGKVTTSRDHPPQPQWKNNGQTVSLAAISTTVPSVYDWINNQKDALRSLKETVKQRLTNPGTYLARVCRESMSSAERGCRIVSKELHTWYLKACNLGFKGIIAFSHDPIANITRAISFAYALGWWVGPNSLRTRCDMNPIEVFSKGQYYRFFTSLFLHNGVIHMLQNIKSLWAVGAEALTLLGPRRLMAVYLASGTIANYISYIYNFAYKNGLPADLVKMTQAVVQRVGQSGRSTSSIVEKVVDRIRNRYDGASFPVFMLSYANTTLFHLVDGAVGALLPFVKKARQETNDPEVEAAVNAYIRRKIEKRRACGASAAIYGLMGAICACHLRFGGSAERRRMVEVATSALIQNLVPFAGGNIDHVAHLAGFLAGMGIALSM</sequence>
<evidence type="ECO:0000256" key="2">
    <source>
        <dbReference type="ARBA" id="ARBA00009045"/>
    </source>
</evidence>
<evidence type="ECO:0000313" key="11">
    <source>
        <dbReference type="Proteomes" id="UP000236319"/>
    </source>
</evidence>
<dbReference type="InterPro" id="IPR022764">
    <property type="entry name" value="Peptidase_S54_rhomboid_dom"/>
</dbReference>
<proteinExistence type="inferred from homology"/>
<keyword evidence="11" id="KW-1185">Reference proteome</keyword>
<feature type="transmembrane region" description="Helical" evidence="7">
    <location>
        <begin position="410"/>
        <end position="429"/>
    </location>
</feature>
<dbReference type="Pfam" id="PF01694">
    <property type="entry name" value="Rhomboid"/>
    <property type="match status" value="2"/>
</dbReference>
<feature type="chain" id="PRO_5014138739" evidence="8">
    <location>
        <begin position="20"/>
        <end position="477"/>
    </location>
</feature>
<name>A0A2H6KIE6_9APIC</name>
<dbReference type="OrthoDB" id="418595at2759"/>
<comment type="caution">
    <text evidence="10">The sequence shown here is derived from an EMBL/GenBank/DDBJ whole genome shotgun (WGS) entry which is preliminary data.</text>
</comment>
<dbReference type="PANTHER" id="PTHR43731:SF14">
    <property type="entry name" value="PRESENILIN-ASSOCIATED RHOMBOID-LIKE PROTEIN, MITOCHONDRIAL"/>
    <property type="match status" value="1"/>
</dbReference>
<keyword evidence="5 7" id="KW-1133">Transmembrane helix</keyword>
<evidence type="ECO:0000256" key="8">
    <source>
        <dbReference type="SAM" id="SignalP"/>
    </source>
</evidence>
<feature type="domain" description="Peptidase S54 rhomboid" evidence="9">
    <location>
        <begin position="242"/>
        <end position="370"/>
    </location>
</feature>
<comment type="similarity">
    <text evidence="2">Belongs to the peptidase S54 family.</text>
</comment>
<dbReference type="Gene3D" id="1.20.1540.10">
    <property type="entry name" value="Rhomboid-like"/>
    <property type="match status" value="1"/>
</dbReference>
<keyword evidence="8" id="KW-0732">Signal</keyword>
<dbReference type="SUPFAM" id="SSF144091">
    <property type="entry name" value="Rhomboid-like"/>
    <property type="match status" value="1"/>
</dbReference>